<organism evidence="1 2">
    <name type="scientific">Candidatus Woesebacteria bacterium RBG_16_34_12</name>
    <dbReference type="NCBI Taxonomy" id="1802480"/>
    <lineage>
        <taxon>Bacteria</taxon>
        <taxon>Candidatus Woeseibacteriota</taxon>
    </lineage>
</organism>
<dbReference type="InterPro" id="IPR005883">
    <property type="entry name" value="PilM"/>
</dbReference>
<dbReference type="Pfam" id="PF11104">
    <property type="entry name" value="PilM_2"/>
    <property type="match status" value="1"/>
</dbReference>
<reference evidence="1 2" key="1">
    <citation type="journal article" date="2016" name="Nat. Commun.">
        <title>Thousands of microbial genomes shed light on interconnected biogeochemical processes in an aquifer system.</title>
        <authorList>
            <person name="Anantharaman K."/>
            <person name="Brown C.T."/>
            <person name="Hug L.A."/>
            <person name="Sharon I."/>
            <person name="Castelle C.J."/>
            <person name="Probst A.J."/>
            <person name="Thomas B.C."/>
            <person name="Singh A."/>
            <person name="Wilkins M.J."/>
            <person name="Karaoz U."/>
            <person name="Brodie E.L."/>
            <person name="Williams K.H."/>
            <person name="Hubbard S.S."/>
            <person name="Banfield J.F."/>
        </authorList>
    </citation>
    <scope>NUCLEOTIDE SEQUENCE [LARGE SCALE GENOMIC DNA]</scope>
</reference>
<evidence type="ECO:0000313" key="2">
    <source>
        <dbReference type="Proteomes" id="UP000177053"/>
    </source>
</evidence>
<dbReference type="Gene3D" id="3.30.1490.300">
    <property type="match status" value="1"/>
</dbReference>
<dbReference type="InterPro" id="IPR043129">
    <property type="entry name" value="ATPase_NBD"/>
</dbReference>
<dbReference type="PIRSF" id="PIRSF019169">
    <property type="entry name" value="PilM"/>
    <property type="match status" value="1"/>
</dbReference>
<dbReference type="Gene3D" id="3.30.420.40">
    <property type="match status" value="2"/>
</dbReference>
<dbReference type="PANTHER" id="PTHR32432">
    <property type="entry name" value="CELL DIVISION PROTEIN FTSA-RELATED"/>
    <property type="match status" value="1"/>
</dbReference>
<comment type="caution">
    <text evidence="1">The sequence shown here is derived from an EMBL/GenBank/DDBJ whole genome shotgun (WGS) entry which is preliminary data.</text>
</comment>
<protein>
    <recommendedName>
        <fullName evidence="3">SHS2 domain-containing protein</fullName>
    </recommendedName>
</protein>
<dbReference type="SUPFAM" id="SSF53067">
    <property type="entry name" value="Actin-like ATPase domain"/>
    <property type="match status" value="2"/>
</dbReference>
<dbReference type="Proteomes" id="UP000177053">
    <property type="component" value="Unassembled WGS sequence"/>
</dbReference>
<dbReference type="EMBL" id="MGFS01000016">
    <property type="protein sequence ID" value="OGM11454.1"/>
    <property type="molecule type" value="Genomic_DNA"/>
</dbReference>
<evidence type="ECO:0008006" key="3">
    <source>
        <dbReference type="Google" id="ProtNLM"/>
    </source>
</evidence>
<dbReference type="NCBIfam" id="TIGR01175">
    <property type="entry name" value="pilM"/>
    <property type="match status" value="1"/>
</dbReference>
<dbReference type="CDD" id="cd24049">
    <property type="entry name" value="ASKHA_NBD_PilM"/>
    <property type="match status" value="1"/>
</dbReference>
<dbReference type="InterPro" id="IPR050696">
    <property type="entry name" value="FtsA/MreB"/>
</dbReference>
<gene>
    <name evidence="1" type="ORF">A2Z22_00185</name>
</gene>
<proteinExistence type="predicted"/>
<dbReference type="AlphaFoldDB" id="A0A1F7X8W3"/>
<accession>A0A1F7X8W3</accession>
<dbReference type="PANTHER" id="PTHR32432:SF3">
    <property type="entry name" value="ETHANOLAMINE UTILIZATION PROTEIN EUTJ"/>
    <property type="match status" value="1"/>
</dbReference>
<sequence length="337" mass="36762">MSVGLDIGSKTIKIVELEKEGSKWKLRASGVIGYKGKAPEYLKDDKEFSLLAVAIKKLHKEAKISSKNVVISLPETQVFTRTIKFPLLNDAEISSAIKWEAEQYIPIPISEAIIQHQVLERREDSSPPQAIVLLVATPKLLVEKYVKLVRMAGLSVSSIETDLMALIRALSPENQTVLIVDFGARSTSIAIAKDGQLTFSRSIATAGDAFTRAVAQVLGVEEKQAEQYKIAYGLSDKHLEGKIKAVLDPVFRLVADEIRKAIYFYQADEKGATPSSVIIAGGSAAMPEIVSAIIKFINLEVIVGNPFNKIIVDPEAQKTLALYSHLYSVAVGLAMRG</sequence>
<evidence type="ECO:0000313" key="1">
    <source>
        <dbReference type="EMBL" id="OGM11454.1"/>
    </source>
</evidence>
<name>A0A1F7X8W3_9BACT</name>